<dbReference type="NCBIfam" id="TIGR01563">
    <property type="entry name" value="gp16_SPP1"/>
    <property type="match status" value="1"/>
</dbReference>
<dbReference type="InterPro" id="IPR008767">
    <property type="entry name" value="Phage_SPP1_head-tail_adaptor"/>
</dbReference>
<sequence length="87" mass="10029">MGQQATAWRAHAQVFAQVKSEMGAEAPVRRTEGEYEEPITFWIRYLEDVNSADRILYKSKQYTIDGLRPLSLSRYNDALEIKAVHRG</sequence>
<reference evidence="1" key="1">
    <citation type="submission" date="2020-05" db="EMBL/GenBank/DDBJ databases">
        <authorList>
            <person name="Chiriac C."/>
            <person name="Salcher M."/>
            <person name="Ghai R."/>
            <person name="Kavagutti S V."/>
        </authorList>
    </citation>
    <scope>NUCLEOTIDE SEQUENCE</scope>
</reference>
<dbReference type="Gene3D" id="2.40.10.270">
    <property type="entry name" value="Bacteriophage SPP1 head-tail adaptor protein"/>
    <property type="match status" value="1"/>
</dbReference>
<organism evidence="1">
    <name type="scientific">uncultured Caudovirales phage</name>
    <dbReference type="NCBI Taxonomy" id="2100421"/>
    <lineage>
        <taxon>Viruses</taxon>
        <taxon>Duplodnaviria</taxon>
        <taxon>Heunggongvirae</taxon>
        <taxon>Uroviricota</taxon>
        <taxon>Caudoviricetes</taxon>
        <taxon>Peduoviridae</taxon>
        <taxon>Maltschvirus</taxon>
        <taxon>Maltschvirus maltsch</taxon>
    </lineage>
</organism>
<accession>A0A6J5SYP5</accession>
<evidence type="ECO:0000313" key="1">
    <source>
        <dbReference type="EMBL" id="CAB4220389.1"/>
    </source>
</evidence>
<name>A0A6J5SYP5_9CAUD</name>
<proteinExistence type="predicted"/>
<protein>
    <submittedName>
        <fullName evidence="1">Bacteriophage SPP1, head-tail adaptor</fullName>
    </submittedName>
</protein>
<gene>
    <name evidence="1" type="ORF">UFOVP1625_22</name>
</gene>
<dbReference type="Pfam" id="PF05521">
    <property type="entry name" value="Phage_HCP"/>
    <property type="match status" value="1"/>
</dbReference>
<dbReference type="InterPro" id="IPR038666">
    <property type="entry name" value="SSP1_head-tail_sf"/>
</dbReference>
<dbReference type="EMBL" id="LR797490">
    <property type="protein sequence ID" value="CAB4220389.1"/>
    <property type="molecule type" value="Genomic_DNA"/>
</dbReference>